<evidence type="ECO:0000313" key="3">
    <source>
        <dbReference type="Proteomes" id="UP000807716"/>
    </source>
</evidence>
<feature type="compositionally biased region" description="Low complexity" evidence="1">
    <location>
        <begin position="61"/>
        <end position="71"/>
    </location>
</feature>
<evidence type="ECO:0000256" key="1">
    <source>
        <dbReference type="SAM" id="MobiDB-lite"/>
    </source>
</evidence>
<feature type="region of interest" description="Disordered" evidence="1">
    <location>
        <begin position="48"/>
        <end position="71"/>
    </location>
</feature>
<accession>A0A9P6U0U3</accession>
<sequence>MSAFATAPLVIPHGESTKSHSASHGVHPIAIQIPAQALAYLNSFNQTADEEDMQTPPLEPSSPCSSTASSPRFDSFMESIAIERRRRSREFFFPNMPTVESAAPVFTRASDLNVDKDSDQVSWAEHQRHRLRQFFFPSMQTVESASPVVTRAADLKLSVEQKQQKPRKQRRTREFFPCVDTFESAVPSFTRAADLKLADHDRISYGEHHRCRLQNHFFPSVKRLESAVPTVTRAADLKLAVSGDVSADGSSQRSTSSASFERPPSQASQHQRRASQEFFFPNQTLFESAVPVVTKASDLGLEQDDRQHWQKQAEIDQLYHAGSLATVDGRRMFRLL</sequence>
<protein>
    <submittedName>
        <fullName evidence="2">Uncharacterized protein</fullName>
    </submittedName>
</protein>
<dbReference type="AlphaFoldDB" id="A0A9P6U0U3"/>
<organism evidence="2 3">
    <name type="scientific">Actinomortierella ambigua</name>
    <dbReference type="NCBI Taxonomy" id="1343610"/>
    <lineage>
        <taxon>Eukaryota</taxon>
        <taxon>Fungi</taxon>
        <taxon>Fungi incertae sedis</taxon>
        <taxon>Mucoromycota</taxon>
        <taxon>Mortierellomycotina</taxon>
        <taxon>Mortierellomycetes</taxon>
        <taxon>Mortierellales</taxon>
        <taxon>Mortierellaceae</taxon>
        <taxon>Actinomortierella</taxon>
    </lineage>
</organism>
<reference evidence="2" key="1">
    <citation type="journal article" date="2020" name="Fungal Divers.">
        <title>Resolving the Mortierellaceae phylogeny through synthesis of multi-gene phylogenetics and phylogenomics.</title>
        <authorList>
            <person name="Vandepol N."/>
            <person name="Liber J."/>
            <person name="Desiro A."/>
            <person name="Na H."/>
            <person name="Kennedy M."/>
            <person name="Barry K."/>
            <person name="Grigoriev I.V."/>
            <person name="Miller A.N."/>
            <person name="O'Donnell K."/>
            <person name="Stajich J.E."/>
            <person name="Bonito G."/>
        </authorList>
    </citation>
    <scope>NUCLEOTIDE SEQUENCE</scope>
    <source>
        <strain evidence="2">BC1065</strain>
    </source>
</reference>
<dbReference type="Proteomes" id="UP000807716">
    <property type="component" value="Unassembled WGS sequence"/>
</dbReference>
<dbReference type="OrthoDB" id="2427966at2759"/>
<gene>
    <name evidence="2" type="ORF">DFQ27_006186</name>
</gene>
<evidence type="ECO:0000313" key="2">
    <source>
        <dbReference type="EMBL" id="KAG0255595.1"/>
    </source>
</evidence>
<name>A0A9P6U0U3_9FUNG</name>
<comment type="caution">
    <text evidence="2">The sequence shown here is derived from an EMBL/GenBank/DDBJ whole genome shotgun (WGS) entry which is preliminary data.</text>
</comment>
<feature type="region of interest" description="Disordered" evidence="1">
    <location>
        <begin position="244"/>
        <end position="274"/>
    </location>
</feature>
<feature type="compositionally biased region" description="Polar residues" evidence="1">
    <location>
        <begin position="248"/>
        <end position="259"/>
    </location>
</feature>
<keyword evidence="3" id="KW-1185">Reference proteome</keyword>
<proteinExistence type="predicted"/>
<dbReference type="EMBL" id="JAAAJB010000452">
    <property type="protein sequence ID" value="KAG0255595.1"/>
    <property type="molecule type" value="Genomic_DNA"/>
</dbReference>